<reference evidence="5 6" key="1">
    <citation type="submission" date="2023-04" db="EMBL/GenBank/DDBJ databases">
        <title>Genome of Basidiobolus ranarum AG-B5.</title>
        <authorList>
            <person name="Stajich J.E."/>
            <person name="Carter-House D."/>
            <person name="Gryganskyi A."/>
        </authorList>
    </citation>
    <scope>NUCLEOTIDE SEQUENCE [LARGE SCALE GENOMIC DNA]</scope>
    <source>
        <strain evidence="5 6">AG-B5</strain>
    </source>
</reference>
<proteinExistence type="predicted"/>
<comment type="caution">
    <text evidence="5">The sequence shown here is derived from an EMBL/GenBank/DDBJ whole genome shotgun (WGS) entry which is preliminary data.</text>
</comment>
<dbReference type="InterPro" id="IPR001242">
    <property type="entry name" value="Condensation_dom"/>
</dbReference>
<feature type="domain" description="Condensation" evidence="4">
    <location>
        <begin position="5"/>
        <end position="186"/>
    </location>
</feature>
<feature type="domain" description="AMP-dependent synthetase/ligase" evidence="3">
    <location>
        <begin position="206"/>
        <end position="289"/>
    </location>
</feature>
<dbReference type="Gene3D" id="3.30.559.30">
    <property type="entry name" value="Nonribosomal peptide synthetase, condensation domain"/>
    <property type="match status" value="1"/>
</dbReference>
<dbReference type="PANTHER" id="PTHR45398">
    <property type="match status" value="1"/>
</dbReference>
<keyword evidence="6" id="KW-1185">Reference proteome</keyword>
<evidence type="ECO:0000256" key="2">
    <source>
        <dbReference type="ARBA" id="ARBA00022553"/>
    </source>
</evidence>
<evidence type="ECO:0000313" key="6">
    <source>
        <dbReference type="Proteomes" id="UP001479436"/>
    </source>
</evidence>
<dbReference type="EMBL" id="JASJQH010006461">
    <property type="protein sequence ID" value="KAK9732236.1"/>
    <property type="molecule type" value="Genomic_DNA"/>
</dbReference>
<keyword evidence="2" id="KW-0597">Phosphoprotein</keyword>
<dbReference type="InterPro" id="IPR000873">
    <property type="entry name" value="AMP-dep_synth/lig_dom"/>
</dbReference>
<dbReference type="Pfam" id="PF00668">
    <property type="entry name" value="Condensation"/>
    <property type="match status" value="1"/>
</dbReference>
<evidence type="ECO:0000259" key="4">
    <source>
        <dbReference type="Pfam" id="PF00668"/>
    </source>
</evidence>
<dbReference type="SUPFAM" id="SSF56801">
    <property type="entry name" value="Acetyl-CoA synthetase-like"/>
    <property type="match status" value="1"/>
</dbReference>
<sequence length="298" mass="33034">MKLHTSSSDVVFGVVNSGRNLPVNGIENICGPCFNTLPVRVKLDDDQTLLDIMLRIHKSQTEQQRYQSIGLQDLLQHCVDARTHSLFDSLLVIQNLPNEDFASGVESIGLKELNTTMPANYPVMVELVTMSQERQLTLTYDSNLISEGDAQWLFNHMKAALSEITKNVHTLVSDFSVISAEEAALLNRWSGNNTTHVQNTLIHDLFEKQVGLAPDNIALQFETSEFVTYGELNARANRLAHLLIEFGVGPDLMVPLCIDKSIDMVVAMLAVLKAGGAYVPLDPQNPIERNSITSMEKT</sequence>
<evidence type="ECO:0000259" key="3">
    <source>
        <dbReference type="Pfam" id="PF00501"/>
    </source>
</evidence>
<keyword evidence="1" id="KW-0596">Phosphopantetheine</keyword>
<dbReference type="InterPro" id="IPR042099">
    <property type="entry name" value="ANL_N_sf"/>
</dbReference>
<organism evidence="5 6">
    <name type="scientific">Basidiobolus ranarum</name>
    <dbReference type="NCBI Taxonomy" id="34480"/>
    <lineage>
        <taxon>Eukaryota</taxon>
        <taxon>Fungi</taxon>
        <taxon>Fungi incertae sedis</taxon>
        <taxon>Zoopagomycota</taxon>
        <taxon>Entomophthoromycotina</taxon>
        <taxon>Basidiobolomycetes</taxon>
        <taxon>Basidiobolales</taxon>
        <taxon>Basidiobolaceae</taxon>
        <taxon>Basidiobolus</taxon>
    </lineage>
</organism>
<dbReference type="SUPFAM" id="SSF52777">
    <property type="entry name" value="CoA-dependent acyltransferases"/>
    <property type="match status" value="1"/>
</dbReference>
<evidence type="ECO:0008006" key="7">
    <source>
        <dbReference type="Google" id="ProtNLM"/>
    </source>
</evidence>
<dbReference type="Proteomes" id="UP001479436">
    <property type="component" value="Unassembled WGS sequence"/>
</dbReference>
<dbReference type="Gene3D" id="3.40.50.12780">
    <property type="entry name" value="N-terminal domain of ligase-like"/>
    <property type="match status" value="1"/>
</dbReference>
<accession>A0ABR2WC25</accession>
<evidence type="ECO:0000256" key="1">
    <source>
        <dbReference type="ARBA" id="ARBA00022450"/>
    </source>
</evidence>
<evidence type="ECO:0000313" key="5">
    <source>
        <dbReference type="EMBL" id="KAK9732236.1"/>
    </source>
</evidence>
<protein>
    <recommendedName>
        <fullName evidence="7">Nonribosomal peptide synthetase</fullName>
    </recommendedName>
</protein>
<name>A0ABR2WC25_9FUNG</name>
<dbReference type="PANTHER" id="PTHR45398:SF1">
    <property type="entry name" value="ENZYME, PUTATIVE (JCVI)-RELATED"/>
    <property type="match status" value="1"/>
</dbReference>
<gene>
    <name evidence="5" type="ORF">K7432_018538</name>
</gene>
<dbReference type="Pfam" id="PF00501">
    <property type="entry name" value="AMP-binding"/>
    <property type="match status" value="1"/>
</dbReference>